<dbReference type="EMBL" id="CP165734">
    <property type="protein sequence ID" value="XDV61297.1"/>
    <property type="molecule type" value="Genomic_DNA"/>
</dbReference>
<dbReference type="PANTHER" id="PTHR47197:SF3">
    <property type="entry name" value="DIHYDRO-HEME D1 DEHYDROGENASE"/>
    <property type="match status" value="1"/>
</dbReference>
<reference evidence="2" key="1">
    <citation type="submission" date="2024-08" db="EMBL/GenBank/DDBJ databases">
        <authorList>
            <person name="Chaddad Z."/>
            <person name="Lamrabet M."/>
            <person name="Bouhnik O."/>
            <person name="Alami S."/>
            <person name="Wipf D."/>
            <person name="Courty P.E."/>
            <person name="Missbah El Idrissi M."/>
        </authorList>
    </citation>
    <scope>NUCLEOTIDE SEQUENCE</scope>
    <source>
        <strain evidence="2">LLZ17</strain>
    </source>
</reference>
<feature type="signal peptide" evidence="1">
    <location>
        <begin position="1"/>
        <end position="19"/>
    </location>
</feature>
<dbReference type="PANTHER" id="PTHR47197">
    <property type="entry name" value="PROTEIN NIRF"/>
    <property type="match status" value="1"/>
</dbReference>
<name>A0AB39XYH0_9BRAD</name>
<dbReference type="AlphaFoldDB" id="A0AB39XYH0"/>
<protein>
    <submittedName>
        <fullName evidence="2">YncE family protein</fullName>
    </submittedName>
</protein>
<dbReference type="SUPFAM" id="SSF51004">
    <property type="entry name" value="C-terminal (heme d1) domain of cytochrome cd1-nitrite reductase"/>
    <property type="match status" value="1"/>
</dbReference>
<sequence>MCRTYFAILVALLAGIALARGPTASGAETPPLVLERKISLDDVRGRIDHMAVDLGRRRLFVAALGNDSLAVVDLTAKRLDRLIGRLPRPQGVGYDQATDTLYVANAGDGSVRLFNDGDLSPIGQIELGSDADNVRIDSKAGQAFVGHGDGALAIIDLSTHSKIADVPLKAHPESFQLDENSTRIFVNLPDAGTIDVVDRITRQRISSWPTNGRGANFAMAIDRGHGRLLAAFRHPAELGVVSLTDGALVSTISTCGDVDDLFVDPKRDRVYVSCGEGFVDVLAAAGDSYERIDRITTAPGARTSLFVTELDRLLLAVPARGENSAAIWVFRPSP</sequence>
<dbReference type="InterPro" id="IPR051200">
    <property type="entry name" value="Host-pathogen_enzymatic-act"/>
</dbReference>
<dbReference type="Gene3D" id="2.130.10.10">
    <property type="entry name" value="YVTN repeat-like/Quinoprotein amine dehydrogenase"/>
    <property type="match status" value="1"/>
</dbReference>
<dbReference type="RefSeq" id="WP_369726638.1">
    <property type="nucleotide sequence ID" value="NZ_CP165734.1"/>
</dbReference>
<organism evidence="2">
    <name type="scientific">Bradyrhizobium sp. LLZ17</name>
    <dbReference type="NCBI Taxonomy" id="3239388"/>
    <lineage>
        <taxon>Bacteria</taxon>
        <taxon>Pseudomonadati</taxon>
        <taxon>Pseudomonadota</taxon>
        <taxon>Alphaproteobacteria</taxon>
        <taxon>Hyphomicrobiales</taxon>
        <taxon>Nitrobacteraceae</taxon>
        <taxon>Bradyrhizobium</taxon>
    </lineage>
</organism>
<proteinExistence type="predicted"/>
<gene>
    <name evidence="2" type="ORF">AB8Z38_29435</name>
</gene>
<dbReference type="InterPro" id="IPR011048">
    <property type="entry name" value="Haem_d1_sf"/>
</dbReference>
<evidence type="ECO:0000256" key="1">
    <source>
        <dbReference type="SAM" id="SignalP"/>
    </source>
</evidence>
<evidence type="ECO:0000313" key="2">
    <source>
        <dbReference type="EMBL" id="XDV61297.1"/>
    </source>
</evidence>
<keyword evidence="1" id="KW-0732">Signal</keyword>
<accession>A0AB39XYH0</accession>
<feature type="chain" id="PRO_5044330234" evidence="1">
    <location>
        <begin position="20"/>
        <end position="334"/>
    </location>
</feature>
<dbReference type="InterPro" id="IPR015943">
    <property type="entry name" value="WD40/YVTN_repeat-like_dom_sf"/>
</dbReference>